<comment type="caution">
    <text evidence="1">The sequence shown here is derived from an EMBL/GenBank/DDBJ whole genome shotgun (WGS) entry which is preliminary data.</text>
</comment>
<dbReference type="EMBL" id="BARV01015115">
    <property type="protein sequence ID" value="GAI27073.1"/>
    <property type="molecule type" value="Genomic_DNA"/>
</dbReference>
<feature type="non-terminal residue" evidence="1">
    <location>
        <position position="95"/>
    </location>
</feature>
<organism evidence="1">
    <name type="scientific">marine sediment metagenome</name>
    <dbReference type="NCBI Taxonomy" id="412755"/>
    <lineage>
        <taxon>unclassified sequences</taxon>
        <taxon>metagenomes</taxon>
        <taxon>ecological metagenomes</taxon>
    </lineage>
</organism>
<sequence length="95" mass="11116">MREVTLDSIEEKYNQVKAFMGTLGKISRDFNTEQGITEDHSGPFNQRYDLERLVAETRKNLIYFLVRQLNTELCPNVTISEEDIEKQLTEKFGEL</sequence>
<name>X1M703_9ZZZZ</name>
<gene>
    <name evidence="1" type="ORF">S06H3_26193</name>
</gene>
<accession>X1M703</accession>
<proteinExistence type="predicted"/>
<protein>
    <submittedName>
        <fullName evidence="1">Uncharacterized protein</fullName>
    </submittedName>
</protein>
<dbReference type="AlphaFoldDB" id="X1M703"/>
<evidence type="ECO:0000313" key="1">
    <source>
        <dbReference type="EMBL" id="GAI27073.1"/>
    </source>
</evidence>
<reference evidence="1" key="1">
    <citation type="journal article" date="2014" name="Front. Microbiol.">
        <title>High frequency of phylogenetically diverse reductive dehalogenase-homologous genes in deep subseafloor sedimentary metagenomes.</title>
        <authorList>
            <person name="Kawai M."/>
            <person name="Futagami T."/>
            <person name="Toyoda A."/>
            <person name="Takaki Y."/>
            <person name="Nishi S."/>
            <person name="Hori S."/>
            <person name="Arai W."/>
            <person name="Tsubouchi T."/>
            <person name="Morono Y."/>
            <person name="Uchiyama I."/>
            <person name="Ito T."/>
            <person name="Fujiyama A."/>
            <person name="Inagaki F."/>
            <person name="Takami H."/>
        </authorList>
    </citation>
    <scope>NUCLEOTIDE SEQUENCE</scope>
    <source>
        <strain evidence="1">Expedition CK06-06</strain>
    </source>
</reference>